<evidence type="ECO:0000256" key="1">
    <source>
        <dbReference type="SAM" id="MobiDB-lite"/>
    </source>
</evidence>
<organism evidence="2 3">
    <name type="scientific">Pristionchus fissidentatus</name>
    <dbReference type="NCBI Taxonomy" id="1538716"/>
    <lineage>
        <taxon>Eukaryota</taxon>
        <taxon>Metazoa</taxon>
        <taxon>Ecdysozoa</taxon>
        <taxon>Nematoda</taxon>
        <taxon>Chromadorea</taxon>
        <taxon>Rhabditida</taxon>
        <taxon>Rhabditina</taxon>
        <taxon>Diplogasteromorpha</taxon>
        <taxon>Diplogasteroidea</taxon>
        <taxon>Neodiplogasteridae</taxon>
        <taxon>Pristionchus</taxon>
    </lineage>
</organism>
<dbReference type="Proteomes" id="UP001432322">
    <property type="component" value="Unassembled WGS sequence"/>
</dbReference>
<feature type="non-terminal residue" evidence="2">
    <location>
        <position position="117"/>
    </location>
</feature>
<comment type="caution">
    <text evidence="2">The sequence shown here is derived from an EMBL/GenBank/DDBJ whole genome shotgun (WGS) entry which is preliminary data.</text>
</comment>
<dbReference type="AlphaFoldDB" id="A0AAV5V2G4"/>
<gene>
    <name evidence="2" type="ORF">PFISCL1PPCAC_4838</name>
</gene>
<evidence type="ECO:0000313" key="2">
    <source>
        <dbReference type="EMBL" id="GMT13541.1"/>
    </source>
</evidence>
<proteinExistence type="predicted"/>
<sequence length="117" mass="12222">RWTACGWEVPRSSLVALLAKRGCCSRRNQEMVGEWRGRSRLQLAAARPSWRQLQQREDAAQSGRRLLCGATSAREAVHFHACLLGGGREGGGGGGGGGRGGGGGETRGGGFLGEEAS</sequence>
<feature type="non-terminal residue" evidence="2">
    <location>
        <position position="1"/>
    </location>
</feature>
<protein>
    <submittedName>
        <fullName evidence="2">Uncharacterized protein</fullName>
    </submittedName>
</protein>
<name>A0AAV5V2G4_9BILA</name>
<dbReference type="EMBL" id="BTSY01000002">
    <property type="protein sequence ID" value="GMT13541.1"/>
    <property type="molecule type" value="Genomic_DNA"/>
</dbReference>
<accession>A0AAV5V2G4</accession>
<feature type="region of interest" description="Disordered" evidence="1">
    <location>
        <begin position="86"/>
        <end position="117"/>
    </location>
</feature>
<keyword evidence="3" id="KW-1185">Reference proteome</keyword>
<reference evidence="2" key="1">
    <citation type="submission" date="2023-10" db="EMBL/GenBank/DDBJ databases">
        <title>Genome assembly of Pristionchus species.</title>
        <authorList>
            <person name="Yoshida K."/>
            <person name="Sommer R.J."/>
        </authorList>
    </citation>
    <scope>NUCLEOTIDE SEQUENCE</scope>
    <source>
        <strain evidence="2">RS5133</strain>
    </source>
</reference>
<evidence type="ECO:0000313" key="3">
    <source>
        <dbReference type="Proteomes" id="UP001432322"/>
    </source>
</evidence>